<dbReference type="RefSeq" id="WP_125650259.1">
    <property type="nucleotide sequence ID" value="NZ_JBHTOH010000085.1"/>
</dbReference>
<proteinExistence type="predicted"/>
<protein>
    <recommendedName>
        <fullName evidence="3">Surface layer protein A domain-containing protein</fullName>
    </recommendedName>
</protein>
<evidence type="ECO:0008006" key="3">
    <source>
        <dbReference type="Google" id="ProtNLM"/>
    </source>
</evidence>
<gene>
    <name evidence="1" type="ORF">ACFQ4R_08760</name>
</gene>
<name>A0ABW4BPC6_9LACO</name>
<organism evidence="1 2">
    <name type="scientific">Lapidilactobacillus gannanensis</name>
    <dbReference type="NCBI Taxonomy" id="2486002"/>
    <lineage>
        <taxon>Bacteria</taxon>
        <taxon>Bacillati</taxon>
        <taxon>Bacillota</taxon>
        <taxon>Bacilli</taxon>
        <taxon>Lactobacillales</taxon>
        <taxon>Lactobacillaceae</taxon>
        <taxon>Lapidilactobacillus</taxon>
    </lineage>
</organism>
<evidence type="ECO:0000313" key="1">
    <source>
        <dbReference type="EMBL" id="MFD1411673.1"/>
    </source>
</evidence>
<dbReference type="EMBL" id="JBHTOH010000085">
    <property type="protein sequence ID" value="MFD1411673.1"/>
    <property type="molecule type" value="Genomic_DNA"/>
</dbReference>
<keyword evidence="2" id="KW-1185">Reference proteome</keyword>
<reference evidence="2" key="1">
    <citation type="journal article" date="2019" name="Int. J. Syst. Evol. Microbiol.">
        <title>The Global Catalogue of Microorganisms (GCM) 10K type strain sequencing project: providing services to taxonomists for standard genome sequencing and annotation.</title>
        <authorList>
            <consortium name="The Broad Institute Genomics Platform"/>
            <consortium name="The Broad Institute Genome Sequencing Center for Infectious Disease"/>
            <person name="Wu L."/>
            <person name="Ma J."/>
        </authorList>
    </citation>
    <scope>NUCLEOTIDE SEQUENCE [LARGE SCALE GENOMIC DNA]</scope>
    <source>
        <strain evidence="2">CCM 8937</strain>
    </source>
</reference>
<comment type="caution">
    <text evidence="1">The sequence shown here is derived from an EMBL/GenBank/DDBJ whole genome shotgun (WGS) entry which is preliminary data.</text>
</comment>
<accession>A0ABW4BPC6</accession>
<sequence length="229" mass="25711">MNSHLKKFLSLMIISIFFLLTGLNESNSVVKAAKEVTDGNVTIVYPDQESEQLKITELVDDNVTVVYLESANAKTTSNQQAMTTTYPGNGHAYVNESLPSTPLPLKNYRQILEPIQVTPDYEAVISFYCLTSEGNNFRAIKKIVYIDVMQLNGTKFKQFNGHIYAHLSDANQLHYFIDGDFYNSNENGRTIPETGQVLDKDSLLTNFTAEGINPASKNNYIFQEGQVNF</sequence>
<evidence type="ECO:0000313" key="2">
    <source>
        <dbReference type="Proteomes" id="UP001597191"/>
    </source>
</evidence>
<dbReference type="Proteomes" id="UP001597191">
    <property type="component" value="Unassembled WGS sequence"/>
</dbReference>